<sequence>MPGSPVKTTRRSFLKASAAVGGGLLLGVRLPVGGRNARAAEEADGGEAFAPNAWVRIDRDDQVTVLVDRSEMGQGVMTAIPMLVAEELEADWDRIRTEFAPADEAYTNALLGRQATGGSTAVRAAWRPLREAGAAARAMLVAAAAGEWDVDPGSLEAANQVVRHPGSGREATYGDLAEAAAGQEVPEAVLLKEPSEFRLLGQPRDRLDSAAKVDGSATFGMDVKLPGLLTAQVVRCPVIGGRPARVDGEAAKRVPGVKDVFEIEAGVAVVAEGFWAAQKGREALRVEWDYGEHAGLTSAQIARQFREAADSDDAAAVREEGDIEQALAEGAQSLEAEYEVPFLAHVCMEPMNCTARIADGVCEVWAPTQDQTSTQEVAVEISGLDPENVHVHTTFLGGGFGRRSHTDFVADAVETAKKAGAPVKVVWTREDTTRHDRYRPATYNRLAAAVNGSGEVTGWRHRIAGPSIMAYNDMLQEGQRVDSSSVEVAKEVPYAVPSVHVDYAMSNTPVPLWWWRSVGASQNGFIREAFFDEVAAAAGEDPYELRRRLLQDQPRHLGVLERAAEQAGWGGELPEGRARGIAVVHSFGSYCAEVAEVSVSDNREVRVHRVDVAIDCGQTVNPEIITEQMESGVAYGLSAALHEAVTVDRGQVEQANFDSYPILTMNQMPEVHVHIVDSDEEPGGVGEPGTPPIAPAVANAIFALKGEPVRRLPLSRAGFRPA</sequence>
<dbReference type="Gene3D" id="3.30.365.10">
    <property type="entry name" value="Aldehyde oxidase/xanthine dehydrogenase, molybdopterin binding domain"/>
    <property type="match status" value="4"/>
</dbReference>
<evidence type="ECO:0000313" key="4">
    <source>
        <dbReference type="Proteomes" id="UP000183104"/>
    </source>
</evidence>
<accession>A0A0P9C8Q0</accession>
<dbReference type="InterPro" id="IPR012368">
    <property type="entry name" value="OxRdtase_Mopterin-bd_su_IorB"/>
</dbReference>
<dbReference type="RefSeq" id="WP_054964748.1">
    <property type="nucleotide sequence ID" value="NZ_FMUN01000007.1"/>
</dbReference>
<dbReference type="PIRSF" id="PIRSF036389">
    <property type="entry name" value="IOR_B"/>
    <property type="match status" value="1"/>
</dbReference>
<dbReference type="Proteomes" id="UP000183104">
    <property type="component" value="Unassembled WGS sequence"/>
</dbReference>
<dbReference type="PANTHER" id="PTHR47495">
    <property type="entry name" value="ALDEHYDE DEHYDROGENASE"/>
    <property type="match status" value="1"/>
</dbReference>
<dbReference type="InterPro" id="IPR008274">
    <property type="entry name" value="AldOxase/xan_DH_MoCoBD1"/>
</dbReference>
<proteinExistence type="predicted"/>
<name>A0A0P9C8Q0_9GAMM</name>
<evidence type="ECO:0000259" key="2">
    <source>
        <dbReference type="SMART" id="SM01008"/>
    </source>
</evidence>
<keyword evidence="1" id="KW-0732">Signal</keyword>
<dbReference type="Pfam" id="PF02738">
    <property type="entry name" value="MoCoBD_1"/>
    <property type="match status" value="1"/>
</dbReference>
<dbReference type="OrthoDB" id="9767994at2"/>
<evidence type="ECO:0000313" key="3">
    <source>
        <dbReference type="EMBL" id="SCY55774.1"/>
    </source>
</evidence>
<dbReference type="Pfam" id="PF20256">
    <property type="entry name" value="MoCoBD_2"/>
    <property type="match status" value="2"/>
</dbReference>
<dbReference type="InterPro" id="IPR006311">
    <property type="entry name" value="TAT_signal"/>
</dbReference>
<dbReference type="InterPro" id="IPR019546">
    <property type="entry name" value="TAT_signal_bac_arc"/>
</dbReference>
<evidence type="ECO:0000256" key="1">
    <source>
        <dbReference type="ARBA" id="ARBA00022729"/>
    </source>
</evidence>
<dbReference type="EMBL" id="FMUN01000007">
    <property type="protein sequence ID" value="SCY55774.1"/>
    <property type="molecule type" value="Genomic_DNA"/>
</dbReference>
<gene>
    <name evidence="3" type="ORF">SAMN05661077_2480</name>
</gene>
<organism evidence="3 4">
    <name type="scientific">Thiohalorhabdus denitrificans</name>
    <dbReference type="NCBI Taxonomy" id="381306"/>
    <lineage>
        <taxon>Bacteria</taxon>
        <taxon>Pseudomonadati</taxon>
        <taxon>Pseudomonadota</taxon>
        <taxon>Gammaproteobacteria</taxon>
        <taxon>Thiohalorhabdales</taxon>
        <taxon>Thiohalorhabdaceae</taxon>
        <taxon>Thiohalorhabdus</taxon>
    </lineage>
</organism>
<dbReference type="InterPro" id="IPR000674">
    <property type="entry name" value="Ald_Oxase/Xan_DH_a/b"/>
</dbReference>
<dbReference type="GO" id="GO:0016491">
    <property type="term" value="F:oxidoreductase activity"/>
    <property type="evidence" value="ECO:0007669"/>
    <property type="project" value="InterPro"/>
</dbReference>
<dbReference type="NCBIfam" id="TIGR01409">
    <property type="entry name" value="TAT_signal_seq"/>
    <property type="match status" value="1"/>
</dbReference>
<dbReference type="STRING" id="381306.AN478_00945"/>
<dbReference type="SUPFAM" id="SSF56003">
    <property type="entry name" value="Molybdenum cofactor-binding domain"/>
    <property type="match status" value="2"/>
</dbReference>
<protein>
    <submittedName>
        <fullName evidence="3">Isoquinoline 1-oxidoreductase, beta subunit</fullName>
    </submittedName>
</protein>
<dbReference type="SMART" id="SM01008">
    <property type="entry name" value="Ald_Xan_dh_C"/>
    <property type="match status" value="1"/>
</dbReference>
<keyword evidence="4" id="KW-1185">Reference proteome</keyword>
<feature type="domain" description="Aldehyde oxidase/xanthine dehydrogenase a/b hammerhead" evidence="2">
    <location>
        <begin position="214"/>
        <end position="292"/>
    </location>
</feature>
<dbReference type="PROSITE" id="PS51318">
    <property type="entry name" value="TAT"/>
    <property type="match status" value="1"/>
</dbReference>
<reference evidence="4" key="1">
    <citation type="submission" date="2016-10" db="EMBL/GenBank/DDBJ databases">
        <authorList>
            <person name="Varghese N."/>
        </authorList>
    </citation>
    <scope>NUCLEOTIDE SEQUENCE [LARGE SCALE GENOMIC DNA]</scope>
    <source>
        <strain evidence="4">HL 19</strain>
    </source>
</reference>
<dbReference type="AlphaFoldDB" id="A0A0P9C8Q0"/>
<dbReference type="InterPro" id="IPR052516">
    <property type="entry name" value="N-heterocyclic_Hydroxylase"/>
</dbReference>
<dbReference type="Gene3D" id="3.90.1170.50">
    <property type="entry name" value="Aldehyde oxidase/xanthine dehydrogenase, a/b hammerhead"/>
    <property type="match status" value="1"/>
</dbReference>
<dbReference type="PATRIC" id="fig|381306.5.peg.2539"/>
<dbReference type="InterPro" id="IPR037165">
    <property type="entry name" value="AldOxase/xan_DH_Mopterin-bd_sf"/>
</dbReference>
<dbReference type="InterPro" id="IPR046867">
    <property type="entry name" value="AldOxase/xan_DH_MoCoBD2"/>
</dbReference>
<dbReference type="PANTHER" id="PTHR47495:SF2">
    <property type="entry name" value="ALDEHYDE DEHYDROGENASE"/>
    <property type="match status" value="1"/>
</dbReference>